<comment type="similarity">
    <text evidence="3 17">Belongs to the archaeal riboflavin kinase family.</text>
</comment>
<evidence type="ECO:0000256" key="1">
    <source>
        <dbReference type="ARBA" id="ARBA00003072"/>
    </source>
</evidence>
<evidence type="ECO:0000256" key="9">
    <source>
        <dbReference type="ARBA" id="ARBA00022723"/>
    </source>
</evidence>
<evidence type="ECO:0000256" key="3">
    <source>
        <dbReference type="ARBA" id="ARBA00006428"/>
    </source>
</evidence>
<evidence type="ECO:0000256" key="13">
    <source>
        <dbReference type="ARBA" id="ARBA00029789"/>
    </source>
</evidence>
<evidence type="ECO:0000256" key="10">
    <source>
        <dbReference type="ARBA" id="ARBA00022741"/>
    </source>
</evidence>
<keyword evidence="8 17" id="KW-0808">Transferase</keyword>
<evidence type="ECO:0000256" key="15">
    <source>
        <dbReference type="ARBA" id="ARBA00033116"/>
    </source>
</evidence>
<dbReference type="PRINTS" id="PR00033">
    <property type="entry name" value="HTHASNC"/>
</dbReference>
<feature type="binding site" evidence="17">
    <location>
        <begin position="114"/>
        <end position="119"/>
    </location>
    <ligand>
        <name>CDP</name>
        <dbReference type="ChEBI" id="CHEBI:58069"/>
    </ligand>
</feature>
<dbReference type="HAMAP" id="MF_01285">
    <property type="entry name" value="Riboflavin_kinase"/>
    <property type="match status" value="1"/>
</dbReference>
<gene>
    <name evidence="17" type="primary">ribK</name>
    <name evidence="19" type="ORF">AFULGI_00023740</name>
</gene>
<keyword evidence="6 17" id="KW-0285">Flavoprotein</keyword>
<dbReference type="Gene3D" id="1.10.10.10">
    <property type="entry name" value="Winged helix-like DNA-binding domain superfamily/Winged helix DNA-binding domain"/>
    <property type="match status" value="1"/>
</dbReference>
<evidence type="ECO:0000313" key="19">
    <source>
        <dbReference type="EMBL" id="AIG99091.1"/>
    </source>
</evidence>
<dbReference type="GO" id="GO:0006355">
    <property type="term" value="P:regulation of DNA-templated transcription"/>
    <property type="evidence" value="ECO:0007669"/>
    <property type="project" value="InterPro"/>
</dbReference>
<comment type="function">
    <text evidence="1 17">Catalyzes the CTP-dependent phosphorylation of riboflavin (vitamin B2) to form flavin mononucleotide (FMN).</text>
</comment>
<dbReference type="SUPFAM" id="SSF82114">
    <property type="entry name" value="Riboflavin kinase-like"/>
    <property type="match status" value="1"/>
</dbReference>
<dbReference type="PRINTS" id="PR00034">
    <property type="entry name" value="HTHCRP"/>
</dbReference>
<evidence type="ECO:0000313" key="20">
    <source>
        <dbReference type="Proteomes" id="UP000028501"/>
    </source>
</evidence>
<evidence type="ECO:0000256" key="17">
    <source>
        <dbReference type="HAMAP-Rule" id="MF_01285"/>
    </source>
</evidence>
<dbReference type="GO" id="GO:0043565">
    <property type="term" value="F:sequence-specific DNA binding"/>
    <property type="evidence" value="ECO:0007669"/>
    <property type="project" value="InterPro"/>
</dbReference>
<dbReference type="InterPro" id="IPR036388">
    <property type="entry name" value="WH-like_DNA-bd_sf"/>
</dbReference>
<comment type="caution">
    <text evidence="17">Lacks conserved residue(s) required for the propagation of feature annotation.</text>
</comment>
<keyword evidence="7 17" id="KW-0288">FMN</keyword>
<evidence type="ECO:0000256" key="14">
    <source>
        <dbReference type="ARBA" id="ARBA00030544"/>
    </source>
</evidence>
<proteinExistence type="inferred from homology"/>
<evidence type="ECO:0000256" key="16">
    <source>
        <dbReference type="ARBA" id="ARBA00047857"/>
    </source>
</evidence>
<sequence length="233" mass="26975">MVRDIKTFKFFEVLLIYEMLEVLKALAMMNATRKVVKISSKELAEHIGQSLQTAARKLKELEDEGLIDRTLTKDGQFVVITEKGKQLLYKEYMDYKKIFDDEGTIKIKGEVFSGVGEGRYYVSLEGYRKQFREKLGFDPYPGTLNLRIPKEEMYFRRRLDEERGILIEGFSTEDRTFGEVKAFKCRINGIEGAIVIPKRTHYPAEILEVISPVKLRDKLGLKDGDFVEVEVIL</sequence>
<dbReference type="InterPro" id="IPR036390">
    <property type="entry name" value="WH_DNA-bd_sf"/>
</dbReference>
<dbReference type="GO" id="GO:0000287">
    <property type="term" value="F:magnesium ion binding"/>
    <property type="evidence" value="ECO:0007669"/>
    <property type="project" value="UniProtKB-UniRule"/>
</dbReference>
<dbReference type="KEGG" id="afg:AFULGI_00023740"/>
<dbReference type="EMBL" id="CP006577">
    <property type="protein sequence ID" value="AIG99091.1"/>
    <property type="molecule type" value="Genomic_DNA"/>
</dbReference>
<keyword evidence="11 17" id="KW-0418">Kinase</keyword>
<evidence type="ECO:0000256" key="11">
    <source>
        <dbReference type="ARBA" id="ARBA00022777"/>
    </source>
</evidence>
<dbReference type="SMART" id="SM00419">
    <property type="entry name" value="HTH_CRP"/>
    <property type="match status" value="1"/>
</dbReference>
<evidence type="ECO:0000256" key="12">
    <source>
        <dbReference type="ARBA" id="ARBA00022842"/>
    </source>
</evidence>
<dbReference type="SMR" id="A0A075WGH7"/>
<dbReference type="NCBIfam" id="NF010762">
    <property type="entry name" value="PRK14165.1"/>
    <property type="match status" value="1"/>
</dbReference>
<dbReference type="GO" id="GO:0000166">
    <property type="term" value="F:nucleotide binding"/>
    <property type="evidence" value="ECO:0007669"/>
    <property type="project" value="UniProtKB-UniRule"/>
</dbReference>
<dbReference type="Pfam" id="PF13412">
    <property type="entry name" value="HTH_24"/>
    <property type="match status" value="1"/>
</dbReference>
<dbReference type="PANTHER" id="PTHR40706:SF1">
    <property type="entry name" value="RIBOFLAVIN KINASE"/>
    <property type="match status" value="1"/>
</dbReference>
<comment type="cofactor">
    <cofactor evidence="17">
        <name>Mg(2+)</name>
        <dbReference type="ChEBI" id="CHEBI:18420"/>
    </cofactor>
    <text evidence="17">Binds 1 Mg(2+) ion per subunit.</text>
</comment>
<name>A0A075WGH7_ARCFL</name>
<dbReference type="InterPro" id="IPR000485">
    <property type="entry name" value="AsnC-type_HTH_dom"/>
</dbReference>
<evidence type="ECO:0000256" key="7">
    <source>
        <dbReference type="ARBA" id="ARBA00022643"/>
    </source>
</evidence>
<evidence type="ECO:0000256" key="5">
    <source>
        <dbReference type="ARBA" id="ARBA00017394"/>
    </source>
</evidence>
<feature type="binding site" evidence="17">
    <location>
        <begin position="213"/>
        <end position="216"/>
    </location>
    <ligand>
        <name>CDP</name>
        <dbReference type="ChEBI" id="CHEBI:58069"/>
    </ligand>
</feature>
<dbReference type="GO" id="GO:0008531">
    <property type="term" value="F:riboflavin kinase activity"/>
    <property type="evidence" value="ECO:0007669"/>
    <property type="project" value="InterPro"/>
</dbReference>
<dbReference type="GO" id="GO:0009398">
    <property type="term" value="P:FMN biosynthetic process"/>
    <property type="evidence" value="ECO:0007669"/>
    <property type="project" value="UniProtKB-UniRule"/>
</dbReference>
<dbReference type="HOGENOM" id="CLU_088476_0_0_2"/>
<feature type="binding site" evidence="17">
    <location>
        <position position="143"/>
    </location>
    <ligand>
        <name>Mg(2+)</name>
        <dbReference type="ChEBI" id="CHEBI:18420"/>
    </ligand>
</feature>
<feature type="binding site" evidence="17">
    <location>
        <position position="200"/>
    </location>
    <ligand>
        <name>FMN</name>
        <dbReference type="ChEBI" id="CHEBI:58210"/>
    </ligand>
</feature>
<organism evidence="19 20">
    <name type="scientific">Archaeoglobus fulgidus DSM 8774</name>
    <dbReference type="NCBI Taxonomy" id="1344584"/>
    <lineage>
        <taxon>Archaea</taxon>
        <taxon>Methanobacteriati</taxon>
        <taxon>Methanobacteriota</taxon>
        <taxon>Archaeoglobi</taxon>
        <taxon>Archaeoglobales</taxon>
        <taxon>Archaeoglobaceae</taxon>
        <taxon>Archaeoglobus</taxon>
    </lineage>
</organism>
<keyword evidence="12 17" id="KW-0460">Magnesium</keyword>
<dbReference type="InterPro" id="IPR023602">
    <property type="entry name" value="Riboflavin_kinase_CTP-dep"/>
</dbReference>
<feature type="binding site" evidence="17">
    <location>
        <position position="208"/>
    </location>
    <ligand>
        <name>FMN</name>
        <dbReference type="ChEBI" id="CHEBI:58210"/>
    </ligand>
</feature>
<dbReference type="PANTHER" id="PTHR40706">
    <property type="entry name" value="RIBOFLAVIN KINASE"/>
    <property type="match status" value="1"/>
</dbReference>
<keyword evidence="10 17" id="KW-0547">Nucleotide-binding</keyword>
<keyword evidence="9 17" id="KW-0479">Metal-binding</keyword>
<dbReference type="Gene3D" id="2.40.30.30">
    <property type="entry name" value="Riboflavin kinase-like"/>
    <property type="match status" value="1"/>
</dbReference>
<comment type="pathway">
    <text evidence="2 17">Cofactor biosynthesis; FMN biosynthesis; FMN from riboflavin (CTP route): step 1/1.</text>
</comment>
<protein>
    <recommendedName>
        <fullName evidence="5 17">Riboflavin kinase</fullName>
        <shortName evidence="17">RFK</shortName>
        <ecNumber evidence="4 17">2.7.1.161</ecNumber>
    </recommendedName>
    <alternativeName>
        <fullName evidence="14 17">CTP-dependent riboflavin kinase</fullName>
    </alternativeName>
    <alternativeName>
        <fullName evidence="15 17">CTP:riboflavin 5'-phosphotransferase</fullName>
    </alternativeName>
    <alternativeName>
        <fullName evidence="13 17">Flavokinase</fullName>
    </alternativeName>
</protein>
<comment type="catalytic activity">
    <reaction evidence="16 17">
        <text>riboflavin + CTP = CDP + FMN + H(+)</text>
        <dbReference type="Rhea" id="RHEA:25021"/>
        <dbReference type="ChEBI" id="CHEBI:15378"/>
        <dbReference type="ChEBI" id="CHEBI:37563"/>
        <dbReference type="ChEBI" id="CHEBI:57986"/>
        <dbReference type="ChEBI" id="CHEBI:58069"/>
        <dbReference type="ChEBI" id="CHEBI:58210"/>
        <dbReference type="EC" id="2.7.1.161"/>
    </reaction>
</comment>
<dbReference type="Pfam" id="PF01982">
    <property type="entry name" value="CTP-dep_RFKase"/>
    <property type="match status" value="1"/>
</dbReference>
<dbReference type="AlphaFoldDB" id="A0A075WGH7"/>
<evidence type="ECO:0000256" key="4">
    <source>
        <dbReference type="ARBA" id="ARBA00011987"/>
    </source>
</evidence>
<accession>A0A075WGH7</accession>
<dbReference type="EC" id="2.7.1.161" evidence="4 17"/>
<dbReference type="Proteomes" id="UP000028501">
    <property type="component" value="Chromosome"/>
</dbReference>
<evidence type="ECO:0000256" key="8">
    <source>
        <dbReference type="ARBA" id="ARBA00022679"/>
    </source>
</evidence>
<evidence type="ECO:0000256" key="2">
    <source>
        <dbReference type="ARBA" id="ARBA00005219"/>
    </source>
</evidence>
<reference evidence="19 20" key="1">
    <citation type="submission" date="2013-07" db="EMBL/GenBank/DDBJ databases">
        <title>Genome of Archaeoglobus fulgidus.</title>
        <authorList>
            <person name="Fiebig A."/>
            <person name="Birkeland N.-K."/>
        </authorList>
    </citation>
    <scope>NUCLEOTIDE SEQUENCE [LARGE SCALE GENOMIC DNA]</scope>
    <source>
        <strain evidence="19 20">DSM 8774</strain>
    </source>
</reference>
<dbReference type="InterPro" id="IPR023465">
    <property type="entry name" value="Riboflavin_kinase_dom_sf"/>
</dbReference>
<dbReference type="InterPro" id="IPR012318">
    <property type="entry name" value="HTH_CRP"/>
</dbReference>
<dbReference type="GO" id="GO:0009231">
    <property type="term" value="P:riboflavin biosynthetic process"/>
    <property type="evidence" value="ECO:0007669"/>
    <property type="project" value="InterPro"/>
</dbReference>
<dbReference type="UniPathway" id="UPA00276">
    <property type="reaction ID" value="UER00929"/>
</dbReference>
<evidence type="ECO:0000259" key="18">
    <source>
        <dbReference type="SMART" id="SM00419"/>
    </source>
</evidence>
<evidence type="ECO:0000256" key="6">
    <source>
        <dbReference type="ARBA" id="ARBA00022630"/>
    </source>
</evidence>
<dbReference type="InterPro" id="IPR023470">
    <property type="entry name" value="Riboflavin_kinase_archaeal"/>
</dbReference>
<feature type="binding site" evidence="17">
    <location>
        <position position="145"/>
    </location>
    <ligand>
        <name>Mg(2+)</name>
        <dbReference type="ChEBI" id="CHEBI:18420"/>
    </ligand>
</feature>
<dbReference type="InterPro" id="IPR039063">
    <property type="entry name" value="RibK_CTP-dep"/>
</dbReference>
<feature type="domain" description="HTH crp-type" evidence="18">
    <location>
        <begin position="30"/>
        <end position="82"/>
    </location>
</feature>
<dbReference type="SUPFAM" id="SSF46785">
    <property type="entry name" value="Winged helix' DNA-binding domain"/>
    <property type="match status" value="1"/>
</dbReference>